<evidence type="ECO:0000256" key="2">
    <source>
        <dbReference type="ARBA" id="ARBA00010044"/>
    </source>
</evidence>
<name>A0A7X0LW55_9BACI</name>
<dbReference type="HAMAP" id="MF_01458">
    <property type="entry name" value="FtsH"/>
    <property type="match status" value="1"/>
</dbReference>
<dbReference type="FunFam" id="1.20.58.760:FF:000001">
    <property type="entry name" value="ATP-dependent zinc metalloprotease FtsH"/>
    <property type="match status" value="1"/>
</dbReference>
<dbReference type="Gene3D" id="3.40.50.300">
    <property type="entry name" value="P-loop containing nucleotide triphosphate hydrolases"/>
    <property type="match status" value="1"/>
</dbReference>
<proteinExistence type="inferred from homology"/>
<dbReference type="Pfam" id="PF01434">
    <property type="entry name" value="Peptidase_M41"/>
    <property type="match status" value="1"/>
</dbReference>
<keyword evidence="18" id="KW-0132">Cell division</keyword>
<dbReference type="InterPro" id="IPR005936">
    <property type="entry name" value="FtsH"/>
</dbReference>
<dbReference type="GO" id="GO:0008270">
    <property type="term" value="F:zinc ion binding"/>
    <property type="evidence" value="ECO:0007669"/>
    <property type="project" value="UniProtKB-UniRule"/>
</dbReference>
<dbReference type="GO" id="GO:0005886">
    <property type="term" value="C:plasma membrane"/>
    <property type="evidence" value="ECO:0007669"/>
    <property type="project" value="UniProtKB-SubCell"/>
</dbReference>
<dbReference type="RefSeq" id="WP_184527226.1">
    <property type="nucleotide sequence ID" value="NZ_JACHGK010000010.1"/>
</dbReference>
<dbReference type="PROSITE" id="PS00674">
    <property type="entry name" value="AAA"/>
    <property type="match status" value="1"/>
</dbReference>
<evidence type="ECO:0000256" key="3">
    <source>
        <dbReference type="ARBA" id="ARBA00022475"/>
    </source>
</evidence>
<evidence type="ECO:0000259" key="17">
    <source>
        <dbReference type="SMART" id="SM00382"/>
    </source>
</evidence>
<accession>A0A7X0LW55</accession>
<sequence length="607" mass="66995">MKAMKPPKKPLLFYYGIILVVILLLNSFIFPVIFQKQVKEVDYGTFLTMVEKGDVQKVEIEDHYILFNSAAGNNKDSYYRTGVVDDPKLVDRLHEADVQFTKVIPRENSPFLNFILTWILPLLIFIAIGQWFAKKMQNKMMGGGNTLSFGKSKAKVYVEAKIGVTFADVAGQDEAKEALQEIVDFLHNPKKYKEIGAKIPKGALLVGPPGTGKTLLAKAVAGESKVPFFSISGSEFVEMFVGMGAARVRDLFKQAQEKAPCIVFIDEIDAIGKSRNSGMAGGNDEREQTLNQLLTEMDGFDADKGVVILAASNRPETLDKALLRPGRFDRRVPVELPDLAGREAILQVHARQVKLETDVDFNLIARATSGASGADLANIINEGALRAVRFGRDRVTQNDLEESVETVIAGYQRKNAVISMKDKLTISYHEVGHALVAAKQSHSAPVHKITIIPRTSGALGYTMQVDERETVLMSKEQALDKITTFMGGRAAEEVIFNTVTSGASNDIEQATKIARAMVTRYGMTEEFDMMALETVNNAYLGGDSSLIVSAETAAKIDDVVLKIIKTCHQKAIHILEENKDILHELTKYLIEKETLSGEEFMQILEGQ</sequence>
<keyword evidence="9 15" id="KW-0862">Zinc</keyword>
<gene>
    <name evidence="15" type="primary">ftsH</name>
    <name evidence="18" type="ORF">HNR53_002995</name>
</gene>
<feature type="transmembrane region" description="Helical" evidence="15">
    <location>
        <begin position="12"/>
        <end position="34"/>
    </location>
</feature>
<keyword evidence="12 15" id="KW-0482">Metalloprotease</keyword>
<evidence type="ECO:0000256" key="15">
    <source>
        <dbReference type="HAMAP-Rule" id="MF_01458"/>
    </source>
</evidence>
<dbReference type="GO" id="GO:0030163">
    <property type="term" value="P:protein catabolic process"/>
    <property type="evidence" value="ECO:0007669"/>
    <property type="project" value="UniProtKB-UniRule"/>
</dbReference>
<comment type="similarity">
    <text evidence="2 15">In the C-terminal section; belongs to the peptidase M41 family.</text>
</comment>
<dbReference type="EC" id="3.4.24.-" evidence="15"/>
<evidence type="ECO:0000256" key="14">
    <source>
        <dbReference type="ARBA" id="ARBA00061570"/>
    </source>
</evidence>
<dbReference type="AlphaFoldDB" id="A0A7X0LW55"/>
<comment type="function">
    <text evidence="15">Acts as a processive, ATP-dependent zinc metallopeptidase for both cytoplasmic and membrane proteins. Plays a role in the quality control of integral membrane proteins.</text>
</comment>
<dbReference type="CDD" id="cd19501">
    <property type="entry name" value="RecA-like_FtsH"/>
    <property type="match status" value="1"/>
</dbReference>
<dbReference type="FunFam" id="3.40.50.300:FF:000001">
    <property type="entry name" value="ATP-dependent zinc metalloprotease FtsH"/>
    <property type="match status" value="1"/>
</dbReference>
<evidence type="ECO:0000256" key="6">
    <source>
        <dbReference type="ARBA" id="ARBA00022723"/>
    </source>
</evidence>
<dbReference type="InterPro" id="IPR000642">
    <property type="entry name" value="Peptidase_M41"/>
</dbReference>
<evidence type="ECO:0000256" key="5">
    <source>
        <dbReference type="ARBA" id="ARBA00022692"/>
    </source>
</evidence>
<dbReference type="InterPro" id="IPR041569">
    <property type="entry name" value="AAA_lid_3"/>
</dbReference>
<evidence type="ECO:0000256" key="10">
    <source>
        <dbReference type="ARBA" id="ARBA00022840"/>
    </source>
</evidence>
<comment type="caution">
    <text evidence="18">The sequence shown here is derived from an EMBL/GenBank/DDBJ whole genome shotgun (WGS) entry which is preliminary data.</text>
</comment>
<protein>
    <recommendedName>
        <fullName evidence="15">ATP-dependent zinc metalloprotease FtsH</fullName>
        <ecNumber evidence="15">3.4.24.-</ecNumber>
    </recommendedName>
</protein>
<feature type="active site" evidence="15">
    <location>
        <position position="430"/>
    </location>
</feature>
<keyword evidence="10 15" id="KW-0067">ATP-binding</keyword>
<comment type="subcellular location">
    <subcellularLocation>
        <location evidence="15">Cell membrane</location>
        <topology evidence="15">Multi-pass membrane protein</topology>
        <orientation evidence="15">Cytoplasmic side</orientation>
    </subcellularLocation>
    <subcellularLocation>
        <location evidence="1">Membrane</location>
    </subcellularLocation>
</comment>
<dbReference type="GO" id="GO:0004222">
    <property type="term" value="F:metalloendopeptidase activity"/>
    <property type="evidence" value="ECO:0007669"/>
    <property type="project" value="InterPro"/>
</dbReference>
<dbReference type="PANTHER" id="PTHR23076:SF97">
    <property type="entry name" value="ATP-DEPENDENT ZINC METALLOPROTEASE YME1L1"/>
    <property type="match status" value="1"/>
</dbReference>
<evidence type="ECO:0000256" key="13">
    <source>
        <dbReference type="ARBA" id="ARBA00023136"/>
    </source>
</evidence>
<comment type="cofactor">
    <cofactor evidence="15">
        <name>Zn(2+)</name>
        <dbReference type="ChEBI" id="CHEBI:29105"/>
    </cofactor>
    <text evidence="15">Binds 1 zinc ion per subunit.</text>
</comment>
<evidence type="ECO:0000256" key="16">
    <source>
        <dbReference type="RuleBase" id="RU003651"/>
    </source>
</evidence>
<dbReference type="InterPro" id="IPR037219">
    <property type="entry name" value="Peptidase_M41-like"/>
</dbReference>
<dbReference type="InterPro" id="IPR027417">
    <property type="entry name" value="P-loop_NTPase"/>
</dbReference>
<dbReference type="Gene3D" id="1.10.8.60">
    <property type="match status" value="1"/>
</dbReference>
<dbReference type="GO" id="GO:0005524">
    <property type="term" value="F:ATP binding"/>
    <property type="evidence" value="ECO:0007669"/>
    <property type="project" value="UniProtKB-UniRule"/>
</dbReference>
<evidence type="ECO:0000313" key="19">
    <source>
        <dbReference type="Proteomes" id="UP000531594"/>
    </source>
</evidence>
<dbReference type="NCBIfam" id="TIGR01241">
    <property type="entry name" value="FtsH_fam"/>
    <property type="match status" value="1"/>
</dbReference>
<evidence type="ECO:0000256" key="12">
    <source>
        <dbReference type="ARBA" id="ARBA00023049"/>
    </source>
</evidence>
<dbReference type="EMBL" id="JACHGK010000010">
    <property type="protein sequence ID" value="MBB6446338.1"/>
    <property type="molecule type" value="Genomic_DNA"/>
</dbReference>
<dbReference type="GO" id="GO:0051301">
    <property type="term" value="P:cell division"/>
    <property type="evidence" value="ECO:0007669"/>
    <property type="project" value="UniProtKB-KW"/>
</dbReference>
<evidence type="ECO:0000256" key="1">
    <source>
        <dbReference type="ARBA" id="ARBA00004370"/>
    </source>
</evidence>
<keyword evidence="6 15" id="KW-0479">Metal-binding</keyword>
<dbReference type="Gene3D" id="1.20.58.760">
    <property type="entry name" value="Peptidase M41"/>
    <property type="match status" value="1"/>
</dbReference>
<comment type="subunit">
    <text evidence="15">Homohexamer.</text>
</comment>
<keyword evidence="7 15" id="KW-0547">Nucleotide-binding</keyword>
<evidence type="ECO:0000313" key="18">
    <source>
        <dbReference type="EMBL" id="MBB6446338.1"/>
    </source>
</evidence>
<dbReference type="Gene3D" id="3.30.720.210">
    <property type="match status" value="1"/>
</dbReference>
<dbReference type="InterPro" id="IPR003593">
    <property type="entry name" value="AAA+_ATPase"/>
</dbReference>
<keyword evidence="11 15" id="KW-1133">Transmembrane helix</keyword>
<dbReference type="GO" id="GO:0006508">
    <property type="term" value="P:proteolysis"/>
    <property type="evidence" value="ECO:0007669"/>
    <property type="project" value="UniProtKB-KW"/>
</dbReference>
<keyword evidence="4 15" id="KW-0645">Protease</keyword>
<evidence type="ECO:0000256" key="8">
    <source>
        <dbReference type="ARBA" id="ARBA00022801"/>
    </source>
</evidence>
<feature type="binding site" evidence="15">
    <location>
        <position position="429"/>
    </location>
    <ligand>
        <name>Zn(2+)</name>
        <dbReference type="ChEBI" id="CHEBI:29105"/>
        <note>catalytic</note>
    </ligand>
</feature>
<dbReference type="InterPro" id="IPR003960">
    <property type="entry name" value="ATPase_AAA_CS"/>
</dbReference>
<keyword evidence="8 15" id="KW-0378">Hydrolase</keyword>
<reference evidence="18 19" key="1">
    <citation type="submission" date="2020-08" db="EMBL/GenBank/DDBJ databases">
        <title>Genomic Encyclopedia of Type Strains, Phase IV (KMG-IV): sequencing the most valuable type-strain genomes for metagenomic binning, comparative biology and taxonomic classification.</title>
        <authorList>
            <person name="Goeker M."/>
        </authorList>
    </citation>
    <scope>NUCLEOTIDE SEQUENCE [LARGE SCALE GENOMIC DNA]</scope>
    <source>
        <strain evidence="18 19">DSM 5391</strain>
    </source>
</reference>
<comment type="similarity">
    <text evidence="14 15">In the central section; belongs to the AAA ATPase family.</text>
</comment>
<dbReference type="Pfam" id="PF17862">
    <property type="entry name" value="AAA_lid_3"/>
    <property type="match status" value="1"/>
</dbReference>
<keyword evidence="5 15" id="KW-0812">Transmembrane</keyword>
<feature type="transmembrane region" description="Helical" evidence="15">
    <location>
        <begin position="111"/>
        <end position="133"/>
    </location>
</feature>
<dbReference type="GO" id="GO:0004176">
    <property type="term" value="F:ATP-dependent peptidase activity"/>
    <property type="evidence" value="ECO:0007669"/>
    <property type="project" value="InterPro"/>
</dbReference>
<dbReference type="Pfam" id="PF06480">
    <property type="entry name" value="FtsH_ext"/>
    <property type="match status" value="1"/>
</dbReference>
<dbReference type="InterPro" id="IPR003959">
    <property type="entry name" value="ATPase_AAA_core"/>
</dbReference>
<dbReference type="Proteomes" id="UP000531594">
    <property type="component" value="Unassembled WGS sequence"/>
</dbReference>
<dbReference type="PANTHER" id="PTHR23076">
    <property type="entry name" value="METALLOPROTEASE M41 FTSH"/>
    <property type="match status" value="1"/>
</dbReference>
<comment type="similarity">
    <text evidence="16">Belongs to the AAA ATPase family.</text>
</comment>
<keyword evidence="3 15" id="KW-1003">Cell membrane</keyword>
<evidence type="ECO:0000256" key="7">
    <source>
        <dbReference type="ARBA" id="ARBA00022741"/>
    </source>
</evidence>
<dbReference type="SMART" id="SM00382">
    <property type="entry name" value="AAA"/>
    <property type="match status" value="1"/>
</dbReference>
<dbReference type="SUPFAM" id="SSF52540">
    <property type="entry name" value="P-loop containing nucleoside triphosphate hydrolases"/>
    <property type="match status" value="1"/>
</dbReference>
<feature type="binding site" evidence="15">
    <location>
        <position position="433"/>
    </location>
    <ligand>
        <name>Zn(2+)</name>
        <dbReference type="ChEBI" id="CHEBI:29105"/>
        <note>catalytic</note>
    </ligand>
</feature>
<keyword evidence="13 15" id="KW-0472">Membrane</keyword>
<evidence type="ECO:0000256" key="9">
    <source>
        <dbReference type="ARBA" id="ARBA00022833"/>
    </source>
</evidence>
<feature type="binding site" evidence="15">
    <location>
        <position position="506"/>
    </location>
    <ligand>
        <name>Zn(2+)</name>
        <dbReference type="ChEBI" id="CHEBI:29105"/>
        <note>catalytic</note>
    </ligand>
</feature>
<feature type="domain" description="AAA+ ATPase" evidence="17">
    <location>
        <begin position="199"/>
        <end position="338"/>
    </location>
</feature>
<evidence type="ECO:0000256" key="11">
    <source>
        <dbReference type="ARBA" id="ARBA00022989"/>
    </source>
</evidence>
<dbReference type="GO" id="GO:0016887">
    <property type="term" value="F:ATP hydrolysis activity"/>
    <property type="evidence" value="ECO:0007669"/>
    <property type="project" value="UniProtKB-UniRule"/>
</dbReference>
<feature type="binding site" evidence="15">
    <location>
        <begin position="207"/>
        <end position="214"/>
    </location>
    <ligand>
        <name>ATP</name>
        <dbReference type="ChEBI" id="CHEBI:30616"/>
    </ligand>
</feature>
<dbReference type="Pfam" id="PF00004">
    <property type="entry name" value="AAA"/>
    <property type="match status" value="1"/>
</dbReference>
<evidence type="ECO:0000256" key="4">
    <source>
        <dbReference type="ARBA" id="ARBA00022670"/>
    </source>
</evidence>
<keyword evidence="18" id="KW-0131">Cell cycle</keyword>
<organism evidence="18 19">
    <name type="scientific">Bacillus benzoevorans</name>
    <dbReference type="NCBI Taxonomy" id="1456"/>
    <lineage>
        <taxon>Bacteria</taxon>
        <taxon>Bacillati</taxon>
        <taxon>Bacillota</taxon>
        <taxon>Bacilli</taxon>
        <taxon>Bacillales</taxon>
        <taxon>Bacillaceae</taxon>
        <taxon>Bacillus</taxon>
    </lineage>
</organism>
<dbReference type="SUPFAM" id="SSF140990">
    <property type="entry name" value="FtsH protease domain-like"/>
    <property type="match status" value="1"/>
</dbReference>
<keyword evidence="19" id="KW-1185">Reference proteome</keyword>
<dbReference type="FunFam" id="1.10.8.60:FF:000001">
    <property type="entry name" value="ATP-dependent zinc metalloprotease FtsH"/>
    <property type="match status" value="1"/>
</dbReference>
<dbReference type="InterPro" id="IPR011546">
    <property type="entry name" value="Pept_M41_FtsH_extracell"/>
</dbReference>